<gene>
    <name evidence="3" type="ORF">GCG54_00007192</name>
</gene>
<evidence type="ECO:0000313" key="3">
    <source>
        <dbReference type="EMBL" id="KAF3806940.1"/>
    </source>
</evidence>
<keyword evidence="4" id="KW-1185">Reference proteome</keyword>
<reference evidence="3" key="2">
    <citation type="submission" date="2020-03" db="EMBL/GenBank/DDBJ databases">
        <authorList>
            <person name="Fu F.-F."/>
            <person name="Chen J."/>
        </authorList>
    </citation>
    <scope>NUCLEOTIDE SEQUENCE</scope>
    <source>
        <strain evidence="3">Lc1</strain>
    </source>
</reference>
<dbReference type="EMBL" id="WVTB01000032">
    <property type="protein sequence ID" value="KAF3806940.1"/>
    <property type="molecule type" value="Genomic_DNA"/>
</dbReference>
<feature type="region of interest" description="Disordered" evidence="1">
    <location>
        <begin position="142"/>
        <end position="181"/>
    </location>
</feature>
<dbReference type="InterPro" id="IPR024983">
    <property type="entry name" value="CHAT_dom"/>
</dbReference>
<accession>A0A8H4CN05</accession>
<feature type="domain" description="CHAT" evidence="2">
    <location>
        <begin position="7"/>
        <end position="93"/>
    </location>
</feature>
<reference evidence="3" key="1">
    <citation type="journal article" date="2020" name="Phytopathology">
        <title>Genome sequence and comparative analysis of Colletotrichum gloeosporioides isolated from Liriodendron leaves.</title>
        <authorList>
            <person name="Fu F.F."/>
            <person name="Hao Z."/>
            <person name="Wang P."/>
            <person name="Lu Y."/>
            <person name="Xue L.J."/>
            <person name="Wei G."/>
            <person name="Tian Y."/>
            <person name="Baishi H."/>
            <person name="Xu H."/>
            <person name="Shi J."/>
            <person name="Cheng T."/>
            <person name="Wang G."/>
            <person name="Yi Y."/>
            <person name="Chen J."/>
        </authorList>
    </citation>
    <scope>NUCLEOTIDE SEQUENCE</scope>
    <source>
        <strain evidence="3">Lc1</strain>
    </source>
</reference>
<dbReference type="RefSeq" id="XP_045266099.1">
    <property type="nucleotide sequence ID" value="XM_045407178.1"/>
</dbReference>
<sequence length="181" mass="19712">MRNQKLQDDSPFLAYLSACSTGASRLHDLADESVHLASAFQLAGFRHAIGTLWKIPDGFSVLVAESFYEALGEQGFTETAVCRSLHRATRNLRDIEVARWRKHMPTVSPTQLEVLQRMDREHGSGSKSSITAEGQVFLCENEDGENDSFGLEGTEIPSGNSSDSAPFLAIGSIPSSRPARG</sequence>
<evidence type="ECO:0000256" key="1">
    <source>
        <dbReference type="SAM" id="MobiDB-lite"/>
    </source>
</evidence>
<dbReference type="AlphaFoldDB" id="A0A8H4CN05"/>
<dbReference type="Pfam" id="PF12770">
    <property type="entry name" value="CHAT"/>
    <property type="match status" value="1"/>
</dbReference>
<dbReference type="GeneID" id="69014337"/>
<evidence type="ECO:0000313" key="4">
    <source>
        <dbReference type="Proteomes" id="UP000613401"/>
    </source>
</evidence>
<evidence type="ECO:0000259" key="2">
    <source>
        <dbReference type="Pfam" id="PF12770"/>
    </source>
</evidence>
<name>A0A8H4CN05_COLGL</name>
<dbReference type="Proteomes" id="UP000613401">
    <property type="component" value="Unassembled WGS sequence"/>
</dbReference>
<protein>
    <recommendedName>
        <fullName evidence="2">CHAT domain-containing protein</fullName>
    </recommendedName>
</protein>
<comment type="caution">
    <text evidence="3">The sequence shown here is derived from an EMBL/GenBank/DDBJ whole genome shotgun (WGS) entry which is preliminary data.</text>
</comment>
<organism evidence="3 4">
    <name type="scientific">Colletotrichum gloeosporioides</name>
    <name type="common">Anthracnose fungus</name>
    <name type="synonym">Glomerella cingulata</name>
    <dbReference type="NCBI Taxonomy" id="474922"/>
    <lineage>
        <taxon>Eukaryota</taxon>
        <taxon>Fungi</taxon>
        <taxon>Dikarya</taxon>
        <taxon>Ascomycota</taxon>
        <taxon>Pezizomycotina</taxon>
        <taxon>Sordariomycetes</taxon>
        <taxon>Hypocreomycetidae</taxon>
        <taxon>Glomerellales</taxon>
        <taxon>Glomerellaceae</taxon>
        <taxon>Colletotrichum</taxon>
        <taxon>Colletotrichum gloeosporioides species complex</taxon>
    </lineage>
</organism>
<proteinExistence type="predicted"/>